<dbReference type="Proteomes" id="UP000265663">
    <property type="component" value="Unassembled WGS sequence"/>
</dbReference>
<reference evidence="1 2" key="1">
    <citation type="journal article" date="2014" name="PLoS ONE">
        <title>De novo Genome Assembly of the Fungal Plant Pathogen Pyrenophora semeniperda.</title>
        <authorList>
            <person name="Soliai M.M."/>
            <person name="Meyer S.E."/>
            <person name="Udall J.A."/>
            <person name="Elzinga D.E."/>
            <person name="Hermansen R.A."/>
            <person name="Bodily P.M."/>
            <person name="Hart A.A."/>
            <person name="Coleman C.E."/>
        </authorList>
    </citation>
    <scope>NUCLEOTIDE SEQUENCE [LARGE SCALE GENOMIC DNA]</scope>
    <source>
        <strain evidence="1 2">CCB06</strain>
        <tissue evidence="1">Mycelium</tissue>
    </source>
</reference>
<evidence type="ECO:0000313" key="1">
    <source>
        <dbReference type="EMBL" id="RMZ68164.1"/>
    </source>
</evidence>
<dbReference type="GO" id="GO:0016740">
    <property type="term" value="F:transferase activity"/>
    <property type="evidence" value="ECO:0007669"/>
    <property type="project" value="UniProtKB-KW"/>
</dbReference>
<dbReference type="EMBL" id="KE747814">
    <property type="protein sequence ID" value="RMZ68164.1"/>
    <property type="molecule type" value="Genomic_DNA"/>
</dbReference>
<accession>A0A3M7M166</accession>
<dbReference type="Pfam" id="PF20174">
    <property type="entry name" value="DUF6540"/>
    <property type="match status" value="1"/>
</dbReference>
<proteinExistence type="predicted"/>
<organism evidence="1 2">
    <name type="scientific">Pyrenophora seminiperda CCB06</name>
    <dbReference type="NCBI Taxonomy" id="1302712"/>
    <lineage>
        <taxon>Eukaryota</taxon>
        <taxon>Fungi</taxon>
        <taxon>Dikarya</taxon>
        <taxon>Ascomycota</taxon>
        <taxon>Pezizomycotina</taxon>
        <taxon>Dothideomycetes</taxon>
        <taxon>Pleosporomycetidae</taxon>
        <taxon>Pleosporales</taxon>
        <taxon>Pleosporineae</taxon>
        <taxon>Pleosporaceae</taxon>
        <taxon>Pyrenophora</taxon>
    </lineage>
</organism>
<keyword evidence="2" id="KW-1185">Reference proteome</keyword>
<name>A0A3M7M166_9PLEO</name>
<sequence length="179" mass="19415">MQYSVPTTTHTSSLPTTSLTSSIMTRTVYLLIYSSPLFPAHWALWIPSLHDPTIGKRLHVEGDASNGFEIAFIRNYVLDVTSRPHQSLPLAEVADHHVLDVNGDGSPSSDSIAHDDLERVLLSVPAPGASLVSSSSQGPRKRVQIQNCQTWLSDAVAALVEHGIMNQSALQIIDNAPKN</sequence>
<dbReference type="OrthoDB" id="2999773at2759"/>
<evidence type="ECO:0000313" key="2">
    <source>
        <dbReference type="Proteomes" id="UP000265663"/>
    </source>
</evidence>
<dbReference type="InterPro" id="IPR046670">
    <property type="entry name" value="DUF6540"/>
</dbReference>
<gene>
    <name evidence="1" type="ORF">GMOD_00004368</name>
</gene>
<keyword evidence="1" id="KW-0808">Transferase</keyword>
<dbReference type="AlphaFoldDB" id="A0A3M7M166"/>
<protein>
    <submittedName>
        <fullName evidence="1">Phosphotransferase family</fullName>
    </submittedName>
</protein>